<sequence length="371" mass="43414">MKKIISACLTAVVVISTVFSFGITSSANSIQGNKGMTLDCARSFYSPRLIRKYIDTLSKNHAQFMLLHLTDNERFGVENSYLGQTTKKAKVKDGIYFNRRTHKAFLSKSQLKSLINYAQQRHIDLIPEIDLPGHDKGILKLLSYTKAGRRLKKQLVYRDGYNEFKLSKKDTLALSKKILSEYLPLLPKGNHIGMGADEISLDNKTEENNFVKYINSIDSFVNKRGYKLIAWNDSFHKRTINRYHKNITVFYWSQNGQQSDPDDRKELIRLRATLPQLVHHGFKVINCNFYYLYVINYPKMYTKSSRFHWKELLDKWNERVWDDNNTSDIYKGNQKLDSALCIWSEPHEKYSSSNIYKLSQEYLNEFLQHQD</sequence>
<dbReference type="SUPFAM" id="SSF51445">
    <property type="entry name" value="(Trans)glycosidases"/>
    <property type="match status" value="1"/>
</dbReference>
<comment type="similarity">
    <text evidence="1">Belongs to the glycosyl hydrolase 20 family.</text>
</comment>
<evidence type="ECO:0000313" key="6">
    <source>
        <dbReference type="Proteomes" id="UP000037749"/>
    </source>
</evidence>
<proteinExistence type="inferred from homology"/>
<dbReference type="InterPro" id="IPR052764">
    <property type="entry name" value="GH20_Enzymes"/>
</dbReference>
<dbReference type="PRINTS" id="PR00738">
    <property type="entry name" value="GLHYDRLASE20"/>
</dbReference>
<protein>
    <recommendedName>
        <fullName evidence="4">Glycoside hydrolase family 20 catalytic domain-containing protein</fullName>
    </recommendedName>
</protein>
<dbReference type="PATRIC" id="fig|148814.9.peg.466"/>
<dbReference type="GO" id="GO:0005975">
    <property type="term" value="P:carbohydrate metabolic process"/>
    <property type="evidence" value="ECO:0007669"/>
    <property type="project" value="InterPro"/>
</dbReference>
<keyword evidence="2" id="KW-0378">Hydrolase</keyword>
<dbReference type="Proteomes" id="UP000037749">
    <property type="component" value="Unassembled WGS sequence"/>
</dbReference>
<feature type="active site" description="Proton donor" evidence="3">
    <location>
        <position position="198"/>
    </location>
</feature>
<name>A0A0M9DF94_9LACO</name>
<dbReference type="Gene3D" id="3.20.20.80">
    <property type="entry name" value="Glycosidases"/>
    <property type="match status" value="1"/>
</dbReference>
<evidence type="ECO:0000256" key="1">
    <source>
        <dbReference type="ARBA" id="ARBA00006285"/>
    </source>
</evidence>
<dbReference type="GO" id="GO:0004563">
    <property type="term" value="F:beta-N-acetylhexosaminidase activity"/>
    <property type="evidence" value="ECO:0007669"/>
    <property type="project" value="InterPro"/>
</dbReference>
<evidence type="ECO:0000256" key="2">
    <source>
        <dbReference type="ARBA" id="ARBA00022801"/>
    </source>
</evidence>
<dbReference type="PANTHER" id="PTHR43678">
    <property type="entry name" value="PUTATIVE (AFU_ORTHOLOGUE AFUA_2G00640)-RELATED"/>
    <property type="match status" value="1"/>
</dbReference>
<evidence type="ECO:0000259" key="4">
    <source>
        <dbReference type="Pfam" id="PF00728"/>
    </source>
</evidence>
<accession>A0A0M9DF94</accession>
<organism evidence="5 6">
    <name type="scientific">Apilactobacillus kunkeei</name>
    <dbReference type="NCBI Taxonomy" id="148814"/>
    <lineage>
        <taxon>Bacteria</taxon>
        <taxon>Bacillati</taxon>
        <taxon>Bacillota</taxon>
        <taxon>Bacilli</taxon>
        <taxon>Lactobacillales</taxon>
        <taxon>Lactobacillaceae</taxon>
        <taxon>Apilactobacillus</taxon>
    </lineage>
</organism>
<gene>
    <name evidence="5" type="ORF">RZ72_10170</name>
</gene>
<dbReference type="InterPro" id="IPR025705">
    <property type="entry name" value="Beta_hexosaminidase_sua/sub"/>
</dbReference>
<dbReference type="PANTHER" id="PTHR43678:SF1">
    <property type="entry name" value="BETA-N-ACETYLHEXOSAMINIDASE"/>
    <property type="match status" value="1"/>
</dbReference>
<dbReference type="RefSeq" id="WP_053796413.1">
    <property type="nucleotide sequence ID" value="NZ_JXCZ01000014.1"/>
</dbReference>
<dbReference type="AlphaFoldDB" id="A0A0M9DF94"/>
<dbReference type="InterPro" id="IPR017853">
    <property type="entry name" value="GH"/>
</dbReference>
<dbReference type="Pfam" id="PF00728">
    <property type="entry name" value="Glyco_hydro_20"/>
    <property type="match status" value="1"/>
</dbReference>
<feature type="domain" description="Glycoside hydrolase family 20 catalytic" evidence="4">
    <location>
        <begin position="35"/>
        <end position="347"/>
    </location>
</feature>
<comment type="caution">
    <text evidence="5">The sequence shown here is derived from an EMBL/GenBank/DDBJ whole genome shotgun (WGS) entry which is preliminary data.</text>
</comment>
<dbReference type="InterPro" id="IPR015883">
    <property type="entry name" value="Glyco_hydro_20_cat"/>
</dbReference>
<evidence type="ECO:0000256" key="3">
    <source>
        <dbReference type="PIRSR" id="PIRSR625705-1"/>
    </source>
</evidence>
<dbReference type="EMBL" id="JXCZ01000014">
    <property type="protein sequence ID" value="KOY79407.1"/>
    <property type="molecule type" value="Genomic_DNA"/>
</dbReference>
<reference evidence="5 6" key="1">
    <citation type="journal article" date="2015" name="Genome Biol. Evol.">
        <title>Functionally Structured Genomes in Lactobacillus kunkeei Colonizing the Honey Crop and Food Products of Honeybees and Stingless Bees.</title>
        <authorList>
            <person name="Tamarit D."/>
            <person name="Ellegaard K.M."/>
            <person name="Wikander J."/>
            <person name="Olofsson T."/>
            <person name="Vasquez A."/>
            <person name="Andersson S.G."/>
        </authorList>
    </citation>
    <scope>NUCLEOTIDE SEQUENCE [LARGE SCALE GENOMIC DNA]</scope>
    <source>
        <strain evidence="5 6">LAla</strain>
    </source>
</reference>
<evidence type="ECO:0000313" key="5">
    <source>
        <dbReference type="EMBL" id="KOY79407.1"/>
    </source>
</evidence>